<sequence>MVQMPRYDVLRDAKKYIEAFLCIKTKESKIVPFRLNSAQKRLYDCIKEQQAEGKPIRIIILKSRQMGFSTLTEALIYYKTATRSNVNSFIITHKDDATTNLFNMSKLFQERNPARPLLKNSNAKELIFENPTKNPREKERLPGLKSKIKCATAGGKGVGRSDTLTNVHASELAFWPGEIAETYAGLMQAVPATRDSMVIIESTANGFNFFKSMWDDAVAGRNDYIPFFAAWFEMDEYRREWHGEQLTEEEEALKAAFGLDNEQIMWRRWCIRNNCNNDIDLFHQEYPSTPEEAFIATGAGVFDNRAIIIRLRTMEETPRRGRFTYTEAQERLDRILLKERRFTEDEKGEILLFKEPEQGRPYTLGGDTAGEGSDSFTVQVIDNITGEQMARLKWQRCDEDTYAKQVYCLGRYYNDALAAVETNFSTHPQKVLEYLHYPKLYVREIYDNYEGRLRKSFGFQTNGLTRPVLVATMQEFMRSNLHLVHDRDTLQEMLCFIRNEKGRAEAEQGEHDDLVMAYGIALMARASGQQRMDVPEEKREKKAKWTADMWEDYRNAGAKEKEYLKEKWGTPW</sequence>
<reference evidence="1 2" key="1">
    <citation type="submission" date="2018-10" db="EMBL/GenBank/DDBJ databases">
        <title>Draft Genome Sequence of Anaerotignum sp. KCTC 15736.</title>
        <authorList>
            <person name="Choi S.H."/>
            <person name="Kim J.S."/>
            <person name="Kang S.W."/>
            <person name="Lee J.S."/>
            <person name="Park S.H."/>
        </authorList>
    </citation>
    <scope>NUCLEOTIDE SEQUENCE [LARGE SCALE GENOMIC DNA]</scope>
    <source>
        <strain evidence="1 2">KCTC 15736</strain>
    </source>
</reference>
<dbReference type="AlphaFoldDB" id="A0A401LGA4"/>
<proteinExistence type="predicted"/>
<dbReference type="InterPro" id="IPR027417">
    <property type="entry name" value="P-loop_NTPase"/>
</dbReference>
<keyword evidence="2" id="KW-1185">Reference proteome</keyword>
<dbReference type="Gene3D" id="3.30.420.240">
    <property type="match status" value="1"/>
</dbReference>
<evidence type="ECO:0000313" key="1">
    <source>
        <dbReference type="EMBL" id="GCB30546.1"/>
    </source>
</evidence>
<dbReference type="Gene3D" id="3.40.50.300">
    <property type="entry name" value="P-loop containing nucleotide triphosphate hydrolases"/>
    <property type="match status" value="1"/>
</dbReference>
<comment type="caution">
    <text evidence="1">The sequence shown here is derived from an EMBL/GenBank/DDBJ whole genome shotgun (WGS) entry which is preliminary data.</text>
</comment>
<name>A0A401LGA4_9FIRM</name>
<protein>
    <submittedName>
        <fullName evidence="1">Terminase</fullName>
    </submittedName>
</protein>
<dbReference type="Proteomes" id="UP000287361">
    <property type="component" value="Unassembled WGS sequence"/>
</dbReference>
<evidence type="ECO:0000313" key="2">
    <source>
        <dbReference type="Proteomes" id="UP000287361"/>
    </source>
</evidence>
<accession>A0A401LGA4</accession>
<dbReference type="EMBL" id="BHVZ01000014">
    <property type="protein sequence ID" value="GCB30546.1"/>
    <property type="molecule type" value="Genomic_DNA"/>
</dbReference>
<organism evidence="1 2">
    <name type="scientific">Anaerotignum faecicola</name>
    <dbReference type="NCBI Taxonomy" id="2358141"/>
    <lineage>
        <taxon>Bacteria</taxon>
        <taxon>Bacillati</taxon>
        <taxon>Bacillota</taxon>
        <taxon>Clostridia</taxon>
        <taxon>Lachnospirales</taxon>
        <taxon>Anaerotignaceae</taxon>
        <taxon>Anaerotignum</taxon>
    </lineage>
</organism>
<gene>
    <name evidence="1" type="ORF">KGMB03357_22070</name>
</gene>